<dbReference type="Proteomes" id="UP000632454">
    <property type="component" value="Unassembled WGS sequence"/>
</dbReference>
<keyword evidence="12" id="KW-0460">Magnesium</keyword>
<evidence type="ECO:0000313" key="20">
    <source>
        <dbReference type="EMBL" id="GGF23437.1"/>
    </source>
</evidence>
<reference evidence="21" key="1">
    <citation type="journal article" date="2019" name="Int. J. Syst. Evol. Microbiol.">
        <title>The Global Catalogue of Microorganisms (GCM) 10K type strain sequencing project: providing services to taxonomists for standard genome sequencing and annotation.</title>
        <authorList>
            <consortium name="The Broad Institute Genomics Platform"/>
            <consortium name="The Broad Institute Genome Sequencing Center for Infectious Disease"/>
            <person name="Wu L."/>
            <person name="Ma J."/>
        </authorList>
    </citation>
    <scope>NUCLEOTIDE SEQUENCE [LARGE SCALE GENOMIC DNA]</scope>
    <source>
        <strain evidence="21">CCM 7855</strain>
    </source>
</reference>
<gene>
    <name evidence="20" type="primary">dinB</name>
    <name evidence="20" type="ORF">GCM10007298_19230</name>
</gene>
<evidence type="ECO:0000256" key="15">
    <source>
        <dbReference type="ARBA" id="ARBA00023204"/>
    </source>
</evidence>
<dbReference type="EC" id="2.7.7.7" evidence="4"/>
<dbReference type="InterPro" id="IPR017961">
    <property type="entry name" value="DNA_pol_Y-fam_little_finger"/>
</dbReference>
<dbReference type="SUPFAM" id="SSF56672">
    <property type="entry name" value="DNA/RNA polymerases"/>
    <property type="match status" value="1"/>
</dbReference>
<feature type="region of interest" description="Disordered" evidence="18">
    <location>
        <begin position="361"/>
        <end position="399"/>
    </location>
</feature>
<sequence>MSPRSEAAVTAPAARRCRWILHVDLDQFQVSVERQRAPELVGVPVIVGGSGDPEQMRTVVTCASYEARAVGVRAGMPMRSAHRKMPDAVYLPTDHATYDAASERVMGALRDLGHPVEVWGWDEAYVGTDTDDPHALAAAIRARIADETGLRSSVGISDNKQRAKMATNFAKKLPPAGDRICTLTDDNWMSVMGELGCRELWSVGPKTADKLAAHGVATVADLVATPRDELIGIFGPHQGNWLYVLSRGGGDSTITVEPYVAKSHSKVHTFPTDLTDVVEMHDRLTDLTADLHRQILDEQRVVFRVAVTVRTSTFFTRTKSKKLAAPTTDLAVIEPPVHALLDRFELDRPVRLLGVRLEFLDPGSPVPDTESPVSDDDSALSDTSDPGVVDLDRTGHNDA</sequence>
<evidence type="ECO:0000256" key="8">
    <source>
        <dbReference type="ARBA" id="ARBA00022695"/>
    </source>
</evidence>
<dbReference type="PANTHER" id="PTHR11076:SF33">
    <property type="entry name" value="DNA POLYMERASE KAPPA"/>
    <property type="match status" value="1"/>
</dbReference>
<keyword evidence="15" id="KW-0234">DNA repair</keyword>
<dbReference type="CDD" id="cd03586">
    <property type="entry name" value="PolY_Pol_IV_kappa"/>
    <property type="match status" value="1"/>
</dbReference>
<keyword evidence="6" id="KW-0963">Cytoplasm</keyword>
<evidence type="ECO:0000256" key="5">
    <source>
        <dbReference type="ARBA" id="ARBA00022457"/>
    </source>
</evidence>
<evidence type="ECO:0000256" key="1">
    <source>
        <dbReference type="ARBA" id="ARBA00001946"/>
    </source>
</evidence>
<protein>
    <recommendedName>
        <fullName evidence="4">DNA-directed DNA polymerase</fullName>
        <ecNumber evidence="4">2.7.7.7</ecNumber>
    </recommendedName>
</protein>
<keyword evidence="14" id="KW-0238">DNA-binding</keyword>
<dbReference type="NCBIfam" id="NF002883">
    <property type="entry name" value="PRK03352.1"/>
    <property type="match status" value="1"/>
</dbReference>
<dbReference type="Gene3D" id="1.10.150.20">
    <property type="entry name" value="5' to 3' exonuclease, C-terminal subdomain"/>
    <property type="match status" value="1"/>
</dbReference>
<evidence type="ECO:0000259" key="19">
    <source>
        <dbReference type="PROSITE" id="PS50173"/>
    </source>
</evidence>
<feature type="compositionally biased region" description="Basic and acidic residues" evidence="18">
    <location>
        <begin position="390"/>
        <end position="399"/>
    </location>
</feature>
<comment type="function">
    <text evidence="16">Poorly processive, error-prone DNA polymerase involved in untargeted mutagenesis. Copies undamaged DNA at stalled replication forks, which arise in vivo from mismatched or misaligned primer ends. These misaligned primers can be extended by PolIV. Exhibits no 3'-5' exonuclease (proofreading) activity. May be involved in translesional synthesis, in conjunction with the beta clamp from PolIII.</text>
</comment>
<dbReference type="Gene3D" id="3.30.1490.100">
    <property type="entry name" value="DNA polymerase, Y-family, little finger domain"/>
    <property type="match status" value="1"/>
</dbReference>
<keyword evidence="21" id="KW-1185">Reference proteome</keyword>
<dbReference type="InterPro" id="IPR036775">
    <property type="entry name" value="DNA_pol_Y-fam_lit_finger_sf"/>
</dbReference>
<proteinExistence type="inferred from homology"/>
<dbReference type="PROSITE" id="PS50173">
    <property type="entry name" value="UMUC"/>
    <property type="match status" value="1"/>
</dbReference>
<comment type="cofactor">
    <cofactor evidence="1">
        <name>Mg(2+)</name>
        <dbReference type="ChEBI" id="CHEBI:18420"/>
    </cofactor>
</comment>
<evidence type="ECO:0000313" key="21">
    <source>
        <dbReference type="Proteomes" id="UP000632454"/>
    </source>
</evidence>
<evidence type="ECO:0000256" key="6">
    <source>
        <dbReference type="ARBA" id="ARBA00022490"/>
    </source>
</evidence>
<evidence type="ECO:0000256" key="16">
    <source>
        <dbReference type="ARBA" id="ARBA00025589"/>
    </source>
</evidence>
<keyword evidence="9" id="KW-0235">DNA replication</keyword>
<dbReference type="Gene3D" id="3.40.1170.60">
    <property type="match status" value="1"/>
</dbReference>
<dbReference type="Pfam" id="PF11799">
    <property type="entry name" value="IMS_C"/>
    <property type="match status" value="1"/>
</dbReference>
<evidence type="ECO:0000256" key="18">
    <source>
        <dbReference type="SAM" id="MobiDB-lite"/>
    </source>
</evidence>
<evidence type="ECO:0000256" key="17">
    <source>
        <dbReference type="ARBA" id="ARBA00049244"/>
    </source>
</evidence>
<dbReference type="Pfam" id="PF21999">
    <property type="entry name" value="IMS_HHH_1"/>
    <property type="match status" value="1"/>
</dbReference>
<evidence type="ECO:0000256" key="13">
    <source>
        <dbReference type="ARBA" id="ARBA00022932"/>
    </source>
</evidence>
<dbReference type="InterPro" id="IPR053848">
    <property type="entry name" value="IMS_HHH_1"/>
</dbReference>
<feature type="domain" description="UmuC" evidence="19">
    <location>
        <begin position="20"/>
        <end position="204"/>
    </location>
</feature>
<evidence type="ECO:0000256" key="3">
    <source>
        <dbReference type="ARBA" id="ARBA00010945"/>
    </source>
</evidence>
<keyword evidence="7" id="KW-0808">Transferase</keyword>
<comment type="similarity">
    <text evidence="3">Belongs to the DNA polymerase type-Y family.</text>
</comment>
<dbReference type="PANTHER" id="PTHR11076">
    <property type="entry name" value="DNA REPAIR POLYMERASE UMUC / TRANSFERASE FAMILY MEMBER"/>
    <property type="match status" value="1"/>
</dbReference>
<dbReference type="InterPro" id="IPR001126">
    <property type="entry name" value="UmuC"/>
</dbReference>
<accession>A0ABQ1UNN6</accession>
<evidence type="ECO:0000256" key="2">
    <source>
        <dbReference type="ARBA" id="ARBA00004496"/>
    </source>
</evidence>
<dbReference type="SUPFAM" id="SSF100879">
    <property type="entry name" value="Lesion bypass DNA polymerase (Y-family), little finger domain"/>
    <property type="match status" value="1"/>
</dbReference>
<keyword evidence="10" id="KW-0479">Metal-binding</keyword>
<dbReference type="EMBL" id="BMCS01000001">
    <property type="protein sequence ID" value="GGF23437.1"/>
    <property type="molecule type" value="Genomic_DNA"/>
</dbReference>
<name>A0ABQ1UNN6_9NOCA</name>
<evidence type="ECO:0000256" key="9">
    <source>
        <dbReference type="ARBA" id="ARBA00022705"/>
    </source>
</evidence>
<dbReference type="InterPro" id="IPR022880">
    <property type="entry name" value="DNApol_IV"/>
</dbReference>
<keyword evidence="8" id="KW-0548">Nucleotidyltransferase</keyword>
<evidence type="ECO:0000256" key="12">
    <source>
        <dbReference type="ARBA" id="ARBA00022842"/>
    </source>
</evidence>
<evidence type="ECO:0000256" key="10">
    <source>
        <dbReference type="ARBA" id="ARBA00022723"/>
    </source>
</evidence>
<keyword evidence="13" id="KW-0239">DNA-directed DNA polymerase</keyword>
<dbReference type="InterPro" id="IPR050116">
    <property type="entry name" value="DNA_polymerase-Y"/>
</dbReference>
<evidence type="ECO:0000256" key="14">
    <source>
        <dbReference type="ARBA" id="ARBA00023125"/>
    </source>
</evidence>
<dbReference type="Gene3D" id="3.30.70.270">
    <property type="match status" value="1"/>
</dbReference>
<comment type="subcellular location">
    <subcellularLocation>
        <location evidence="2">Cytoplasm</location>
    </subcellularLocation>
</comment>
<dbReference type="InterPro" id="IPR043502">
    <property type="entry name" value="DNA/RNA_pol_sf"/>
</dbReference>
<keyword evidence="11" id="KW-0227">DNA damage</keyword>
<evidence type="ECO:0000256" key="7">
    <source>
        <dbReference type="ARBA" id="ARBA00022679"/>
    </source>
</evidence>
<evidence type="ECO:0000256" key="4">
    <source>
        <dbReference type="ARBA" id="ARBA00012417"/>
    </source>
</evidence>
<evidence type="ECO:0000256" key="11">
    <source>
        <dbReference type="ARBA" id="ARBA00022763"/>
    </source>
</evidence>
<organism evidence="20 21">
    <name type="scientific">Williamsia phyllosphaerae</name>
    <dbReference type="NCBI Taxonomy" id="885042"/>
    <lineage>
        <taxon>Bacteria</taxon>
        <taxon>Bacillati</taxon>
        <taxon>Actinomycetota</taxon>
        <taxon>Actinomycetes</taxon>
        <taxon>Mycobacteriales</taxon>
        <taxon>Nocardiaceae</taxon>
        <taxon>Williamsia</taxon>
    </lineage>
</organism>
<dbReference type="Pfam" id="PF00817">
    <property type="entry name" value="IMS"/>
    <property type="match status" value="1"/>
</dbReference>
<comment type="catalytic activity">
    <reaction evidence="17">
        <text>DNA(n) + a 2'-deoxyribonucleoside 5'-triphosphate = DNA(n+1) + diphosphate</text>
        <dbReference type="Rhea" id="RHEA:22508"/>
        <dbReference type="Rhea" id="RHEA-COMP:17339"/>
        <dbReference type="Rhea" id="RHEA-COMP:17340"/>
        <dbReference type="ChEBI" id="CHEBI:33019"/>
        <dbReference type="ChEBI" id="CHEBI:61560"/>
        <dbReference type="ChEBI" id="CHEBI:173112"/>
        <dbReference type="EC" id="2.7.7.7"/>
    </reaction>
</comment>
<keyword evidence="5" id="KW-0515">Mutator protein</keyword>
<dbReference type="InterPro" id="IPR043128">
    <property type="entry name" value="Rev_trsase/Diguanyl_cyclase"/>
</dbReference>
<comment type="caution">
    <text evidence="20">The sequence shown here is derived from an EMBL/GenBank/DDBJ whole genome shotgun (WGS) entry which is preliminary data.</text>
</comment>